<comment type="caution">
    <text evidence="13">The sequence shown here is derived from an EMBL/GenBank/DDBJ whole genome shotgun (WGS) entry which is preliminary data.</text>
</comment>
<feature type="transmembrane region" description="Helical" evidence="11">
    <location>
        <begin position="6"/>
        <end position="23"/>
    </location>
</feature>
<keyword evidence="2 9" id="KW-0997">Cell inner membrane</keyword>
<dbReference type="Pfam" id="PF04354">
    <property type="entry name" value="ZipA_C"/>
    <property type="match status" value="1"/>
</dbReference>
<evidence type="ECO:0000256" key="6">
    <source>
        <dbReference type="ARBA" id="ARBA00023136"/>
    </source>
</evidence>
<keyword evidence="1 9" id="KW-1003">Cell membrane</keyword>
<comment type="function">
    <text evidence="8">Essential cell division protein that stabilizes the FtsZ protofilaments by cross-linking them and that serves as a cytoplasmic membrane anchor for the Z ring. Also required for the recruitment to the septal ring of downstream cell division proteins.</text>
</comment>
<keyword evidence="4 9" id="KW-0812">Transmembrane</keyword>
<dbReference type="InterPro" id="IPR007449">
    <property type="entry name" value="ZipA_FtsZ-bd_C"/>
</dbReference>
<dbReference type="PANTHER" id="PTHR38685:SF1">
    <property type="entry name" value="CELL DIVISION PROTEIN ZIPA"/>
    <property type="match status" value="1"/>
</dbReference>
<keyword evidence="5 11" id="KW-1133">Transmembrane helix</keyword>
<evidence type="ECO:0000256" key="11">
    <source>
        <dbReference type="SAM" id="Phobius"/>
    </source>
</evidence>
<comment type="similarity">
    <text evidence="8">Belongs to the ZipA family.</text>
</comment>
<protein>
    <recommendedName>
        <fullName evidence="8">Cell division protein ZipA</fullName>
    </recommendedName>
</protein>
<evidence type="ECO:0000313" key="14">
    <source>
        <dbReference type="Proteomes" id="UP000029273"/>
    </source>
</evidence>
<dbReference type="AlphaFoldDB" id="A0A1A6C8Z8"/>
<dbReference type="Proteomes" id="UP000029273">
    <property type="component" value="Unassembled WGS sequence"/>
</dbReference>
<feature type="compositionally biased region" description="Basic and acidic residues" evidence="10">
    <location>
        <begin position="30"/>
        <end position="44"/>
    </location>
</feature>
<feature type="domain" description="ZipA C-terminal FtsZ-binding" evidence="12">
    <location>
        <begin position="130"/>
        <end position="257"/>
    </location>
</feature>
<dbReference type="SUPFAM" id="SSF64383">
    <property type="entry name" value="Cell-division protein ZipA, C-terminal domain"/>
    <property type="match status" value="1"/>
</dbReference>
<dbReference type="GO" id="GO:0032153">
    <property type="term" value="C:cell division site"/>
    <property type="evidence" value="ECO:0007669"/>
    <property type="project" value="TreeGrafter"/>
</dbReference>
<gene>
    <name evidence="13" type="ORF">Thpro_020741</name>
</gene>
<evidence type="ECO:0000256" key="7">
    <source>
        <dbReference type="ARBA" id="ARBA00023306"/>
    </source>
</evidence>
<feature type="region of interest" description="Disordered" evidence="10">
    <location>
        <begin position="72"/>
        <end position="127"/>
    </location>
</feature>
<dbReference type="PANTHER" id="PTHR38685">
    <property type="entry name" value="CELL DIVISION PROTEIN ZIPA"/>
    <property type="match status" value="1"/>
</dbReference>
<dbReference type="OrthoDB" id="7054914at2"/>
<keyword evidence="7 8" id="KW-0131">Cell cycle</keyword>
<dbReference type="SMART" id="SM00771">
    <property type="entry name" value="ZipA_C"/>
    <property type="match status" value="1"/>
</dbReference>
<dbReference type="InterPro" id="IPR011919">
    <property type="entry name" value="Cell_div_ZipA"/>
</dbReference>
<evidence type="ECO:0000256" key="2">
    <source>
        <dbReference type="ARBA" id="ARBA00022519"/>
    </source>
</evidence>
<dbReference type="RefSeq" id="WP_052064033.1">
    <property type="nucleotide sequence ID" value="NZ_JQSG02000001.1"/>
</dbReference>
<keyword evidence="14" id="KW-1185">Reference proteome</keyword>
<name>A0A1A6C8Z8_9GAMM</name>
<dbReference type="GO" id="GO:0005886">
    <property type="term" value="C:plasma membrane"/>
    <property type="evidence" value="ECO:0007669"/>
    <property type="project" value="UniProtKB-SubCell"/>
</dbReference>
<evidence type="ECO:0000256" key="4">
    <source>
        <dbReference type="ARBA" id="ARBA00022692"/>
    </source>
</evidence>
<dbReference type="NCBIfam" id="TIGR02205">
    <property type="entry name" value="septum_zipA"/>
    <property type="match status" value="1"/>
</dbReference>
<feature type="compositionally biased region" description="Basic and acidic residues" evidence="10">
    <location>
        <begin position="103"/>
        <end position="121"/>
    </location>
</feature>
<keyword evidence="3 8" id="KW-0132">Cell division</keyword>
<dbReference type="GO" id="GO:0000917">
    <property type="term" value="P:division septum assembly"/>
    <property type="evidence" value="ECO:0007669"/>
    <property type="project" value="TreeGrafter"/>
</dbReference>
<reference evidence="13 14" key="1">
    <citation type="journal article" date="2014" name="Genome Announc.">
        <title>Draft Genome Sequence of the Iron-Oxidizing, Acidophilic, and Halotolerant 'Thiobacillus prosperus' Type Strain DSM 5130.</title>
        <authorList>
            <person name="Ossandon F.J."/>
            <person name="Cardenas J.P."/>
            <person name="Corbett M."/>
            <person name="Quatrini R."/>
            <person name="Holmes D.S."/>
            <person name="Watkin E."/>
        </authorList>
    </citation>
    <scope>NUCLEOTIDE SEQUENCE [LARGE SCALE GENOMIC DNA]</scope>
    <source>
        <strain evidence="13 14">DSM 5130</strain>
    </source>
</reference>
<evidence type="ECO:0000256" key="10">
    <source>
        <dbReference type="SAM" id="MobiDB-lite"/>
    </source>
</evidence>
<accession>A0A1A6C8Z8</accession>
<evidence type="ECO:0000256" key="9">
    <source>
        <dbReference type="RuleBase" id="RU003613"/>
    </source>
</evidence>
<dbReference type="InterPro" id="IPR036765">
    <property type="entry name" value="ZipA_FtsZ-bd_C_sf"/>
</dbReference>
<evidence type="ECO:0000256" key="8">
    <source>
        <dbReference type="RuleBase" id="RU003612"/>
    </source>
</evidence>
<evidence type="ECO:0000256" key="3">
    <source>
        <dbReference type="ARBA" id="ARBA00022618"/>
    </source>
</evidence>
<feature type="region of interest" description="Disordered" evidence="10">
    <location>
        <begin position="30"/>
        <end position="55"/>
    </location>
</feature>
<evidence type="ECO:0000256" key="1">
    <source>
        <dbReference type="ARBA" id="ARBA00022475"/>
    </source>
</evidence>
<organism evidence="13 14">
    <name type="scientific">Acidihalobacter prosperus</name>
    <dbReference type="NCBI Taxonomy" id="160660"/>
    <lineage>
        <taxon>Bacteria</taxon>
        <taxon>Pseudomonadati</taxon>
        <taxon>Pseudomonadota</taxon>
        <taxon>Gammaproteobacteria</taxon>
        <taxon>Chromatiales</taxon>
        <taxon>Ectothiorhodospiraceae</taxon>
        <taxon>Acidihalobacter</taxon>
    </lineage>
</organism>
<comment type="subcellular location">
    <subcellularLocation>
        <location evidence="9">Cell inner membrane</location>
        <topology evidence="9">Single-pass type I membrane protein</topology>
    </subcellularLocation>
</comment>
<evidence type="ECO:0000313" key="13">
    <source>
        <dbReference type="EMBL" id="OBS11025.1"/>
    </source>
</evidence>
<proteinExistence type="inferred from homology"/>
<evidence type="ECO:0000259" key="12">
    <source>
        <dbReference type="SMART" id="SM00771"/>
    </source>
</evidence>
<sequence>MDALRWILLLLGAVVLIAIYVLGKRAEVRRTRHDDGRDEPRFGDEAGFQETDEPVAPEDEWEIIPVHRHEPVAPPLTAHDDAEPQEPQEPRVAPPREAQAVEPMREKPAADARSGGREPADTGRAPSDDFEDILIVHVVAGEVPLAGTALAEAFAELDLSLDERGVYIRADERGEAPLFGVVNMVKPGVFAVDALDDLETPGISLFLTLPGPEAPMRAFRSMSDCAKRLAERLGGRLEDETHSALSAQTLTHMEERVRLFIQHRARVAGPLR</sequence>
<evidence type="ECO:0000256" key="5">
    <source>
        <dbReference type="ARBA" id="ARBA00022989"/>
    </source>
</evidence>
<keyword evidence="6 9" id="KW-0472">Membrane</keyword>
<dbReference type="Gene3D" id="3.30.1400.10">
    <property type="entry name" value="ZipA, C-terminal FtsZ-binding domain"/>
    <property type="match status" value="1"/>
</dbReference>
<dbReference type="EMBL" id="JQSG02000001">
    <property type="protein sequence ID" value="OBS11025.1"/>
    <property type="molecule type" value="Genomic_DNA"/>
</dbReference>